<proteinExistence type="predicted"/>
<dbReference type="EMBL" id="CADEAL010001091">
    <property type="protein sequence ID" value="CAB1428825.1"/>
    <property type="molecule type" value="Genomic_DNA"/>
</dbReference>
<protein>
    <submittedName>
        <fullName evidence="2">Uncharacterized protein</fullName>
    </submittedName>
</protein>
<dbReference type="Proteomes" id="UP001153269">
    <property type="component" value="Unassembled WGS sequence"/>
</dbReference>
<name>A0A9N7UCE1_PLEPL</name>
<dbReference type="AlphaFoldDB" id="A0A9N7UCE1"/>
<sequence>MEWIGNDASIEPGSLFWGFNGEWFYVCSVKAETFQPVRRLHSFPRSAAVCLSRSRLRSRPKGTRRFLELKHNIFEENLPGDTSGGREPSTTLVSQQNTPGDPSATSLPYIIITSSHNLRVGLHHSAIIQFPPLDAPRPAQRGLVWSGPALSLGSQPPHPPVPPVPPLSSPTKLFAEGLPLQSGQLVGLLGPWGLEIVKKMTLEGGDGGKSSRLDTSAAPLFVFPRPGERERRGQTPTSERRRKSVTERFQCTAPGGPWGPPTSARQALII</sequence>
<evidence type="ECO:0000313" key="2">
    <source>
        <dbReference type="EMBL" id="CAB1428825.1"/>
    </source>
</evidence>
<keyword evidence="3" id="KW-1185">Reference proteome</keyword>
<feature type="region of interest" description="Disordered" evidence="1">
    <location>
        <begin position="77"/>
        <end position="101"/>
    </location>
</feature>
<gene>
    <name evidence="2" type="ORF">PLEPLA_LOCUS16800</name>
</gene>
<evidence type="ECO:0000313" key="3">
    <source>
        <dbReference type="Proteomes" id="UP001153269"/>
    </source>
</evidence>
<feature type="region of interest" description="Disordered" evidence="1">
    <location>
        <begin position="224"/>
        <end position="270"/>
    </location>
</feature>
<feature type="compositionally biased region" description="Polar residues" evidence="1">
    <location>
        <begin position="88"/>
        <end position="101"/>
    </location>
</feature>
<organism evidence="2 3">
    <name type="scientific">Pleuronectes platessa</name>
    <name type="common">European plaice</name>
    <dbReference type="NCBI Taxonomy" id="8262"/>
    <lineage>
        <taxon>Eukaryota</taxon>
        <taxon>Metazoa</taxon>
        <taxon>Chordata</taxon>
        <taxon>Craniata</taxon>
        <taxon>Vertebrata</taxon>
        <taxon>Euteleostomi</taxon>
        <taxon>Actinopterygii</taxon>
        <taxon>Neopterygii</taxon>
        <taxon>Teleostei</taxon>
        <taxon>Neoteleostei</taxon>
        <taxon>Acanthomorphata</taxon>
        <taxon>Carangaria</taxon>
        <taxon>Pleuronectiformes</taxon>
        <taxon>Pleuronectoidei</taxon>
        <taxon>Pleuronectidae</taxon>
        <taxon>Pleuronectes</taxon>
    </lineage>
</organism>
<comment type="caution">
    <text evidence="2">The sequence shown here is derived from an EMBL/GenBank/DDBJ whole genome shotgun (WGS) entry which is preliminary data.</text>
</comment>
<accession>A0A9N7UCE1</accession>
<evidence type="ECO:0000256" key="1">
    <source>
        <dbReference type="SAM" id="MobiDB-lite"/>
    </source>
</evidence>
<reference evidence="2" key="1">
    <citation type="submission" date="2020-03" db="EMBL/GenBank/DDBJ databases">
        <authorList>
            <person name="Weist P."/>
        </authorList>
    </citation>
    <scope>NUCLEOTIDE SEQUENCE</scope>
</reference>